<keyword evidence="3 8" id="KW-0812">Transmembrane</keyword>
<keyword evidence="7" id="KW-0325">Glycoprotein</keyword>
<dbReference type="OrthoDB" id="5804096at2759"/>
<reference evidence="11 12" key="1">
    <citation type="journal article" date="2018" name="Gigascience">
        <title>Genomes of trombidid mites reveal novel predicted allergens and laterally-transferred genes associated with secondary metabolism.</title>
        <authorList>
            <person name="Dong X."/>
            <person name="Chaisiri K."/>
            <person name="Xia D."/>
            <person name="Armstrong S.D."/>
            <person name="Fang Y."/>
            <person name="Donnelly M.J."/>
            <person name="Kadowaki T."/>
            <person name="McGarry J.W."/>
            <person name="Darby A.C."/>
            <person name="Makepeace B.L."/>
        </authorList>
    </citation>
    <scope>NUCLEOTIDE SEQUENCE [LARGE SCALE GENOMIC DNA]</scope>
    <source>
        <strain evidence="11">UoL-UT</strain>
    </source>
</reference>
<keyword evidence="12" id="KW-1185">Reference proteome</keyword>
<keyword evidence="5 8" id="KW-1133">Transmembrane helix</keyword>
<dbReference type="Pfam" id="PF05154">
    <property type="entry name" value="TM2"/>
    <property type="match status" value="1"/>
</dbReference>
<feature type="domain" description="TM2" evidence="10">
    <location>
        <begin position="94"/>
        <end position="137"/>
    </location>
</feature>
<feature type="transmembrane region" description="Helical" evidence="8">
    <location>
        <begin position="89"/>
        <end position="107"/>
    </location>
</feature>
<dbReference type="EMBL" id="NCKV01002220">
    <property type="protein sequence ID" value="RWS27158.1"/>
    <property type="molecule type" value="Genomic_DNA"/>
</dbReference>
<gene>
    <name evidence="11" type="ORF">B4U80_05811</name>
</gene>
<comment type="similarity">
    <text evidence="2">Belongs to the TM2 family.</text>
</comment>
<comment type="subcellular location">
    <subcellularLocation>
        <location evidence="1">Membrane</location>
        <topology evidence="1">Multi-pass membrane protein</topology>
    </subcellularLocation>
</comment>
<evidence type="ECO:0000313" key="12">
    <source>
        <dbReference type="Proteomes" id="UP000288716"/>
    </source>
</evidence>
<dbReference type="STRING" id="299467.A0A443SI09"/>
<evidence type="ECO:0000256" key="2">
    <source>
        <dbReference type="ARBA" id="ARBA00008284"/>
    </source>
</evidence>
<evidence type="ECO:0000256" key="6">
    <source>
        <dbReference type="ARBA" id="ARBA00023136"/>
    </source>
</evidence>
<proteinExistence type="inferred from homology"/>
<evidence type="ECO:0000256" key="5">
    <source>
        <dbReference type="ARBA" id="ARBA00022989"/>
    </source>
</evidence>
<organism evidence="11 12">
    <name type="scientific">Leptotrombidium deliense</name>
    <dbReference type="NCBI Taxonomy" id="299467"/>
    <lineage>
        <taxon>Eukaryota</taxon>
        <taxon>Metazoa</taxon>
        <taxon>Ecdysozoa</taxon>
        <taxon>Arthropoda</taxon>
        <taxon>Chelicerata</taxon>
        <taxon>Arachnida</taxon>
        <taxon>Acari</taxon>
        <taxon>Acariformes</taxon>
        <taxon>Trombidiformes</taxon>
        <taxon>Prostigmata</taxon>
        <taxon>Anystina</taxon>
        <taxon>Parasitengona</taxon>
        <taxon>Trombiculoidea</taxon>
        <taxon>Trombiculidae</taxon>
        <taxon>Leptotrombidium</taxon>
    </lineage>
</organism>
<dbReference type="GO" id="GO:0016020">
    <property type="term" value="C:membrane"/>
    <property type="evidence" value="ECO:0007669"/>
    <property type="project" value="UniProtKB-SubCell"/>
</dbReference>
<feature type="transmembrane region" description="Helical" evidence="8">
    <location>
        <begin position="119"/>
        <end position="144"/>
    </location>
</feature>
<evidence type="ECO:0000256" key="9">
    <source>
        <dbReference type="SAM" id="SignalP"/>
    </source>
</evidence>
<keyword evidence="4 9" id="KW-0732">Signal</keyword>
<accession>A0A443SI09</accession>
<protein>
    <recommendedName>
        <fullName evidence="10">TM2 domain-containing protein</fullName>
    </recommendedName>
</protein>
<dbReference type="InterPro" id="IPR050932">
    <property type="entry name" value="TM2D1-3-like"/>
</dbReference>
<dbReference type="PANTHER" id="PTHR21016:SF1">
    <property type="entry name" value="TM2 DOMAIN-CONTAINING PROTEIN 1"/>
    <property type="match status" value="1"/>
</dbReference>
<dbReference type="InterPro" id="IPR007829">
    <property type="entry name" value="TM2"/>
</dbReference>
<dbReference type="AlphaFoldDB" id="A0A443SI09"/>
<evidence type="ECO:0000256" key="4">
    <source>
        <dbReference type="ARBA" id="ARBA00022729"/>
    </source>
</evidence>
<feature type="signal peptide" evidence="9">
    <location>
        <begin position="1"/>
        <end position="18"/>
    </location>
</feature>
<evidence type="ECO:0000256" key="7">
    <source>
        <dbReference type="ARBA" id="ARBA00023180"/>
    </source>
</evidence>
<dbReference type="Proteomes" id="UP000288716">
    <property type="component" value="Unassembled WGS sequence"/>
</dbReference>
<evidence type="ECO:0000256" key="3">
    <source>
        <dbReference type="ARBA" id="ARBA00022692"/>
    </source>
</evidence>
<evidence type="ECO:0000313" key="11">
    <source>
        <dbReference type="EMBL" id="RWS27158.1"/>
    </source>
</evidence>
<evidence type="ECO:0000256" key="8">
    <source>
        <dbReference type="SAM" id="Phobius"/>
    </source>
</evidence>
<keyword evidence="6 8" id="KW-0472">Membrane</keyword>
<dbReference type="VEuPathDB" id="VectorBase:LDEU004882"/>
<evidence type="ECO:0000259" key="10">
    <source>
        <dbReference type="Pfam" id="PF05154"/>
    </source>
</evidence>
<comment type="caution">
    <text evidence="11">The sequence shown here is derived from an EMBL/GenBank/DDBJ whole genome shotgun (WGS) entry which is preliminary data.</text>
</comment>
<sequence>MQAVTVNVIFALIATVRASNQISVNCSVPLIGQYKCETPIIDPSTEQPVNCGRNNKATINCTLNKGYVCAEDGVSETFVKQIPCLFTNGYYFETSLLLSIFLGMFGFDRFYLGYPGIGLLKFCTLGCLFVGQLIDIILIALQIVGPSDGSHYIIKYFGPRLTLLDADNDSLTAVQMEL</sequence>
<evidence type="ECO:0000256" key="1">
    <source>
        <dbReference type="ARBA" id="ARBA00004141"/>
    </source>
</evidence>
<name>A0A443SI09_9ACAR</name>
<feature type="chain" id="PRO_5019337763" description="TM2 domain-containing protein" evidence="9">
    <location>
        <begin position="19"/>
        <end position="178"/>
    </location>
</feature>
<dbReference type="PANTHER" id="PTHR21016">
    <property type="entry name" value="BETA-AMYLOID BINDING PROTEIN-RELATED"/>
    <property type="match status" value="1"/>
</dbReference>